<feature type="transmembrane region" description="Helical" evidence="7">
    <location>
        <begin position="199"/>
        <end position="218"/>
    </location>
</feature>
<dbReference type="AlphaFoldDB" id="A0A517ZQD0"/>
<reference evidence="9 10" key="1">
    <citation type="submission" date="2019-02" db="EMBL/GenBank/DDBJ databases">
        <title>Deep-cultivation of Planctomycetes and their phenomic and genomic characterization uncovers novel biology.</title>
        <authorList>
            <person name="Wiegand S."/>
            <person name="Jogler M."/>
            <person name="Boedeker C."/>
            <person name="Pinto D."/>
            <person name="Vollmers J."/>
            <person name="Rivas-Marin E."/>
            <person name="Kohn T."/>
            <person name="Peeters S.H."/>
            <person name="Heuer A."/>
            <person name="Rast P."/>
            <person name="Oberbeckmann S."/>
            <person name="Bunk B."/>
            <person name="Jeske O."/>
            <person name="Meyerdierks A."/>
            <person name="Storesund J.E."/>
            <person name="Kallscheuer N."/>
            <person name="Luecker S."/>
            <person name="Lage O.M."/>
            <person name="Pohl T."/>
            <person name="Merkel B.J."/>
            <person name="Hornburger P."/>
            <person name="Mueller R.-W."/>
            <person name="Bruemmer F."/>
            <person name="Labrenz M."/>
            <person name="Spormann A.M."/>
            <person name="Op den Camp H."/>
            <person name="Overmann J."/>
            <person name="Amann R."/>
            <person name="Jetten M.S.M."/>
            <person name="Mascher T."/>
            <person name="Medema M.H."/>
            <person name="Devos D.P."/>
            <person name="Kaster A.-K."/>
            <person name="Ovreas L."/>
            <person name="Rohde M."/>
            <person name="Galperin M.Y."/>
            <person name="Jogler C."/>
        </authorList>
    </citation>
    <scope>NUCLEOTIDE SEQUENCE [LARGE SCALE GENOMIC DNA]</scope>
    <source>
        <strain evidence="9 10">Mal52</strain>
    </source>
</reference>
<keyword evidence="6 7" id="KW-0472">Membrane</keyword>
<comment type="subcellular location">
    <subcellularLocation>
        <location evidence="1">Membrane</location>
        <topology evidence="1">Multi-pass membrane protein</topology>
    </subcellularLocation>
</comment>
<evidence type="ECO:0000313" key="10">
    <source>
        <dbReference type="Proteomes" id="UP000319383"/>
    </source>
</evidence>
<evidence type="ECO:0000256" key="7">
    <source>
        <dbReference type="SAM" id="Phobius"/>
    </source>
</evidence>
<proteinExistence type="inferred from homology"/>
<evidence type="ECO:0000259" key="8">
    <source>
        <dbReference type="Pfam" id="PF01694"/>
    </source>
</evidence>
<organism evidence="9 10">
    <name type="scientific">Symmachiella dynata</name>
    <dbReference type="NCBI Taxonomy" id="2527995"/>
    <lineage>
        <taxon>Bacteria</taxon>
        <taxon>Pseudomonadati</taxon>
        <taxon>Planctomycetota</taxon>
        <taxon>Planctomycetia</taxon>
        <taxon>Planctomycetales</taxon>
        <taxon>Planctomycetaceae</taxon>
        <taxon>Symmachiella</taxon>
    </lineage>
</organism>
<dbReference type="PANTHER" id="PTHR43731">
    <property type="entry name" value="RHOMBOID PROTEASE"/>
    <property type="match status" value="1"/>
</dbReference>
<keyword evidence="5 7" id="KW-1133">Transmembrane helix</keyword>
<comment type="similarity">
    <text evidence="2">Belongs to the peptidase S54 family.</text>
</comment>
<evidence type="ECO:0000313" key="9">
    <source>
        <dbReference type="EMBL" id="QDU44694.1"/>
    </source>
</evidence>
<dbReference type="InterPro" id="IPR050925">
    <property type="entry name" value="Rhomboid_protease_S54"/>
</dbReference>
<evidence type="ECO:0000256" key="6">
    <source>
        <dbReference type="ARBA" id="ARBA00023136"/>
    </source>
</evidence>
<dbReference type="SUPFAM" id="SSF144091">
    <property type="entry name" value="Rhomboid-like"/>
    <property type="match status" value="1"/>
</dbReference>
<feature type="transmembrane region" description="Helical" evidence="7">
    <location>
        <begin position="172"/>
        <end position="193"/>
    </location>
</feature>
<dbReference type="Proteomes" id="UP000319383">
    <property type="component" value="Chromosome"/>
</dbReference>
<dbReference type="InterPro" id="IPR022764">
    <property type="entry name" value="Peptidase_S54_rhomboid_dom"/>
</dbReference>
<accession>A0A517ZQD0</accession>
<evidence type="ECO:0000256" key="5">
    <source>
        <dbReference type="ARBA" id="ARBA00022989"/>
    </source>
</evidence>
<sequence>MFFPLPVQISETRLQRTQLPIANGVIIALNVVVFLLFDPLSWGVHRAASPISILGHGFAHAGFWHLVFNMWVLWVFGNPVNRRLGNGYYLLAYLGAILTLGLFAYLFLAVPLVGASGAIYAVIGIAALLLPAARMTVIYAAVFPFTILLGMISRPKYGIFWFVRGGEFQVPVVWCLLFVPIMETVGMFCWWLNSGRWHWGHFGHLLGFVFGLGVVLLFPRSLTVRRSSTTWST</sequence>
<dbReference type="KEGG" id="sdyn:Mal52_31800"/>
<evidence type="ECO:0000256" key="3">
    <source>
        <dbReference type="ARBA" id="ARBA00022692"/>
    </source>
</evidence>
<feature type="transmembrane region" description="Helical" evidence="7">
    <location>
        <begin position="88"/>
        <end position="112"/>
    </location>
</feature>
<dbReference type="RefSeq" id="WP_145377010.1">
    <property type="nucleotide sequence ID" value="NZ_CP036270.1"/>
</dbReference>
<evidence type="ECO:0000256" key="4">
    <source>
        <dbReference type="ARBA" id="ARBA00022801"/>
    </source>
</evidence>
<dbReference type="PANTHER" id="PTHR43731:SF14">
    <property type="entry name" value="PRESENILIN-ASSOCIATED RHOMBOID-LIKE PROTEIN, MITOCHONDRIAL"/>
    <property type="match status" value="1"/>
</dbReference>
<feature type="transmembrane region" description="Helical" evidence="7">
    <location>
        <begin position="57"/>
        <end position="76"/>
    </location>
</feature>
<evidence type="ECO:0000256" key="2">
    <source>
        <dbReference type="ARBA" id="ARBA00009045"/>
    </source>
</evidence>
<dbReference type="Pfam" id="PF01694">
    <property type="entry name" value="Rhomboid"/>
    <property type="match status" value="1"/>
</dbReference>
<gene>
    <name evidence="9" type="primary">gluP</name>
    <name evidence="9" type="ORF">Mal52_31800</name>
</gene>
<keyword evidence="3 7" id="KW-0812">Transmembrane</keyword>
<dbReference type="GO" id="GO:0004252">
    <property type="term" value="F:serine-type endopeptidase activity"/>
    <property type="evidence" value="ECO:0007669"/>
    <property type="project" value="InterPro"/>
</dbReference>
<feature type="transmembrane region" description="Helical" evidence="7">
    <location>
        <begin position="21"/>
        <end position="37"/>
    </location>
</feature>
<dbReference type="OrthoDB" id="9813074at2"/>
<dbReference type="InterPro" id="IPR035952">
    <property type="entry name" value="Rhomboid-like_sf"/>
</dbReference>
<dbReference type="GO" id="GO:0016020">
    <property type="term" value="C:membrane"/>
    <property type="evidence" value="ECO:0007669"/>
    <property type="project" value="UniProtKB-SubCell"/>
</dbReference>
<name>A0A517ZQD0_9PLAN</name>
<keyword evidence="9" id="KW-0645">Protease</keyword>
<keyword evidence="4 9" id="KW-0378">Hydrolase</keyword>
<dbReference type="EMBL" id="CP036276">
    <property type="protein sequence ID" value="QDU44694.1"/>
    <property type="molecule type" value="Genomic_DNA"/>
</dbReference>
<keyword evidence="10" id="KW-1185">Reference proteome</keyword>
<feature type="domain" description="Peptidase S54 rhomboid" evidence="8">
    <location>
        <begin position="53"/>
        <end position="218"/>
    </location>
</feature>
<feature type="transmembrane region" description="Helical" evidence="7">
    <location>
        <begin position="118"/>
        <end position="151"/>
    </location>
</feature>
<dbReference type="EC" id="3.4.21.105" evidence="9"/>
<dbReference type="GO" id="GO:0006508">
    <property type="term" value="P:proteolysis"/>
    <property type="evidence" value="ECO:0007669"/>
    <property type="project" value="UniProtKB-KW"/>
</dbReference>
<protein>
    <submittedName>
        <fullName evidence="9">Rhomboid protease GluP</fullName>
        <ecNumber evidence="9">3.4.21.105</ecNumber>
    </submittedName>
</protein>
<dbReference type="Gene3D" id="1.20.1540.10">
    <property type="entry name" value="Rhomboid-like"/>
    <property type="match status" value="1"/>
</dbReference>
<evidence type="ECO:0000256" key="1">
    <source>
        <dbReference type="ARBA" id="ARBA00004141"/>
    </source>
</evidence>